<dbReference type="Gene3D" id="1.10.3460.10">
    <property type="entry name" value="Chlorophyll a/b binding protein domain"/>
    <property type="match status" value="1"/>
</dbReference>
<evidence type="ECO:0000256" key="4">
    <source>
        <dbReference type="ARBA" id="ARBA00022640"/>
    </source>
</evidence>
<evidence type="ECO:0000313" key="8">
    <source>
        <dbReference type="Proteomes" id="UP000751190"/>
    </source>
</evidence>
<feature type="binding site" evidence="5">
    <location>
        <position position="73"/>
    </location>
    <ligand>
        <name>chlorophyll a</name>
        <dbReference type="ChEBI" id="CHEBI:58416"/>
        <label>1</label>
    </ligand>
</feature>
<dbReference type="OMA" id="TAVGCLH"/>
<gene>
    <name evidence="7" type="ORF">KFE25_011612</name>
</gene>
<protein>
    <submittedName>
        <fullName evidence="7">Uncharacterized protein</fullName>
    </submittedName>
</protein>
<keyword evidence="2" id="KW-0150">Chloroplast</keyword>
<feature type="binding site" evidence="5">
    <location>
        <position position="70"/>
    </location>
    <ligand>
        <name>chlorophyll a</name>
        <dbReference type="ChEBI" id="CHEBI:58416"/>
        <label>1</label>
    </ligand>
</feature>
<feature type="signal peptide" evidence="6">
    <location>
        <begin position="1"/>
        <end position="19"/>
    </location>
</feature>
<keyword evidence="6" id="KW-0732">Signal</keyword>
<dbReference type="GO" id="GO:0009765">
    <property type="term" value="P:photosynthesis, light harvesting"/>
    <property type="evidence" value="ECO:0007669"/>
    <property type="project" value="InterPro"/>
</dbReference>
<feature type="binding site" evidence="5">
    <location>
        <position position="58"/>
    </location>
    <ligand>
        <name>chlorophyll a</name>
        <dbReference type="ChEBI" id="CHEBI:58416"/>
        <label>1</label>
    </ligand>
</feature>
<sequence>MLALSVAALAFNAPLSARAGARPAVSMMAKSRALPFLEAPPALDGLIGSQGFDPLKCSTYVSTKWLVESELKHGRICMLATAGWIATDLGVRFPGAAYQVGPLAAHDAMVAKGDMLVLFIAASLFELLGGTPKIFQLFNVNTPAKPGEYFFDPLNLGKGNAERMQLAEIKNGRLAMLAFSGIVTQAALYGKPFPYF</sequence>
<keyword evidence="8" id="KW-1185">Reference proteome</keyword>
<evidence type="ECO:0000256" key="1">
    <source>
        <dbReference type="ARBA" id="ARBA00004229"/>
    </source>
</evidence>
<dbReference type="PANTHER" id="PTHR21649">
    <property type="entry name" value="CHLOROPHYLL A/B BINDING PROTEIN"/>
    <property type="match status" value="1"/>
</dbReference>
<comment type="subcellular location">
    <subcellularLocation>
        <location evidence="1">Plastid</location>
        <location evidence="1">Chloroplast</location>
    </subcellularLocation>
</comment>
<evidence type="ECO:0000256" key="6">
    <source>
        <dbReference type="SAM" id="SignalP"/>
    </source>
</evidence>
<proteinExistence type="predicted"/>
<dbReference type="InterPro" id="IPR001344">
    <property type="entry name" value="Chloro_AB-bd_pln"/>
</dbReference>
<dbReference type="GO" id="GO:0009507">
    <property type="term" value="C:chloroplast"/>
    <property type="evidence" value="ECO:0007669"/>
    <property type="project" value="UniProtKB-SubCell"/>
</dbReference>
<comment type="caution">
    <text evidence="7">The sequence shown here is derived from an EMBL/GenBank/DDBJ whole genome shotgun (WGS) entry which is preliminary data.</text>
</comment>
<keyword evidence="3" id="KW-0602">Photosynthesis</keyword>
<keyword evidence="5" id="KW-0148">Chlorophyll</keyword>
<feature type="binding site" evidence="5">
    <location>
        <position position="185"/>
    </location>
    <ligand>
        <name>chlorophyll b</name>
        <dbReference type="ChEBI" id="CHEBI:61721"/>
        <label>2</label>
    </ligand>
</feature>
<dbReference type="EMBL" id="JAGTXO010000022">
    <property type="protein sequence ID" value="KAG8462162.1"/>
    <property type="molecule type" value="Genomic_DNA"/>
</dbReference>
<evidence type="ECO:0000256" key="3">
    <source>
        <dbReference type="ARBA" id="ARBA00022531"/>
    </source>
</evidence>
<feature type="binding site" evidence="5">
    <location>
        <position position="173"/>
    </location>
    <ligand>
        <name>chlorophyll a</name>
        <dbReference type="ChEBI" id="CHEBI:58416"/>
        <label>1</label>
    </ligand>
</feature>
<dbReference type="SUPFAM" id="SSF103511">
    <property type="entry name" value="Chlorophyll a-b binding protein"/>
    <property type="match status" value="1"/>
</dbReference>
<feature type="chain" id="PRO_5035284786" evidence="6">
    <location>
        <begin position="20"/>
        <end position="196"/>
    </location>
</feature>
<evidence type="ECO:0000256" key="2">
    <source>
        <dbReference type="ARBA" id="ARBA00022528"/>
    </source>
</evidence>
<evidence type="ECO:0000313" key="7">
    <source>
        <dbReference type="EMBL" id="KAG8462162.1"/>
    </source>
</evidence>
<feature type="binding site" description="axial binding residue" evidence="5">
    <location>
        <position position="75"/>
    </location>
    <ligand>
        <name>chlorophyll b</name>
        <dbReference type="ChEBI" id="CHEBI:61721"/>
        <label>1</label>
    </ligand>
    <ligandPart>
        <name>Mg</name>
        <dbReference type="ChEBI" id="CHEBI:25107"/>
    </ligandPart>
</feature>
<accession>A0A8J5XE96</accession>
<keyword evidence="4" id="KW-0934">Plastid</keyword>
<dbReference type="GO" id="GO:0016168">
    <property type="term" value="F:chlorophyll binding"/>
    <property type="evidence" value="ECO:0007669"/>
    <property type="project" value="UniProtKB-KW"/>
</dbReference>
<feature type="binding site" evidence="5">
    <location>
        <position position="171"/>
    </location>
    <ligand>
        <name>chlorophyll a</name>
        <dbReference type="ChEBI" id="CHEBI:58416"/>
        <label>1</label>
    </ligand>
</feature>
<feature type="binding site" description="axial binding residue" evidence="5">
    <location>
        <position position="137"/>
    </location>
    <ligand>
        <name>chlorophyll b</name>
        <dbReference type="ChEBI" id="CHEBI:61721"/>
        <label>1</label>
    </ligand>
    <ligandPart>
        <name>Mg</name>
        <dbReference type="ChEBI" id="CHEBI:25107"/>
    </ligandPart>
</feature>
<dbReference type="GO" id="GO:0016020">
    <property type="term" value="C:membrane"/>
    <property type="evidence" value="ECO:0007669"/>
    <property type="project" value="InterPro"/>
</dbReference>
<dbReference type="Pfam" id="PF00504">
    <property type="entry name" value="Chloroa_b-bind"/>
    <property type="match status" value="1"/>
</dbReference>
<reference evidence="7" key="1">
    <citation type="submission" date="2021-05" db="EMBL/GenBank/DDBJ databases">
        <title>The genome of the haptophyte Pavlova lutheri (Diacronema luteri, Pavlovales) - a model for lipid biosynthesis in eukaryotic algae.</title>
        <authorList>
            <person name="Hulatt C.J."/>
            <person name="Posewitz M.C."/>
        </authorList>
    </citation>
    <scope>NUCLEOTIDE SEQUENCE</scope>
    <source>
        <strain evidence="7">NIVA-4/92</strain>
    </source>
</reference>
<organism evidence="7 8">
    <name type="scientific">Diacronema lutheri</name>
    <name type="common">Unicellular marine alga</name>
    <name type="synonym">Monochrysis lutheri</name>
    <dbReference type="NCBI Taxonomy" id="2081491"/>
    <lineage>
        <taxon>Eukaryota</taxon>
        <taxon>Haptista</taxon>
        <taxon>Haptophyta</taxon>
        <taxon>Pavlovophyceae</taxon>
        <taxon>Pavlovales</taxon>
        <taxon>Pavlovaceae</taxon>
        <taxon>Diacronema</taxon>
    </lineage>
</organism>
<feature type="binding site" evidence="5">
    <location>
        <position position="168"/>
    </location>
    <ligand>
        <name>chlorophyll b</name>
        <dbReference type="ChEBI" id="CHEBI:61721"/>
        <label>4</label>
    </ligand>
</feature>
<dbReference type="InterPro" id="IPR022796">
    <property type="entry name" value="Chloroa_b-bind"/>
</dbReference>
<dbReference type="Proteomes" id="UP000751190">
    <property type="component" value="Unassembled WGS sequence"/>
</dbReference>
<evidence type="ECO:0000256" key="5">
    <source>
        <dbReference type="PIRSR" id="PIRSR601344-1"/>
    </source>
</evidence>
<dbReference type="OrthoDB" id="423598at2759"/>
<keyword evidence="5" id="KW-0157">Chromophore</keyword>
<dbReference type="AlphaFoldDB" id="A0A8J5XE96"/>
<name>A0A8J5XE96_DIALT</name>